<dbReference type="PANTHER" id="PTHR43214">
    <property type="entry name" value="TWO-COMPONENT RESPONSE REGULATOR"/>
    <property type="match status" value="1"/>
</dbReference>
<feature type="domain" description="HTH luxR-type" evidence="6">
    <location>
        <begin position="152"/>
        <end position="217"/>
    </location>
</feature>
<dbReference type="SUPFAM" id="SSF46894">
    <property type="entry name" value="C-terminal effector domain of the bipartite response regulators"/>
    <property type="match status" value="1"/>
</dbReference>
<dbReference type="SMART" id="SM00421">
    <property type="entry name" value="HTH_LUXR"/>
    <property type="match status" value="1"/>
</dbReference>
<dbReference type="SMART" id="SM00448">
    <property type="entry name" value="REC"/>
    <property type="match status" value="1"/>
</dbReference>
<evidence type="ECO:0000259" key="7">
    <source>
        <dbReference type="PROSITE" id="PS50110"/>
    </source>
</evidence>
<dbReference type="GO" id="GO:0003677">
    <property type="term" value="F:DNA binding"/>
    <property type="evidence" value="ECO:0007669"/>
    <property type="project" value="UniProtKB-KW"/>
</dbReference>
<dbReference type="GO" id="GO:0006355">
    <property type="term" value="P:regulation of DNA-templated transcription"/>
    <property type="evidence" value="ECO:0007669"/>
    <property type="project" value="InterPro"/>
</dbReference>
<evidence type="ECO:0000313" key="9">
    <source>
        <dbReference type="Proteomes" id="UP000184512"/>
    </source>
</evidence>
<dbReference type="InterPro" id="IPR000792">
    <property type="entry name" value="Tscrpt_reg_LuxR_C"/>
</dbReference>
<gene>
    <name evidence="8" type="ORF">SAMN02745244_01150</name>
</gene>
<dbReference type="Gene3D" id="3.40.50.2300">
    <property type="match status" value="1"/>
</dbReference>
<protein>
    <submittedName>
        <fullName evidence="8">Two component transcriptional regulator, LuxR family</fullName>
    </submittedName>
</protein>
<accession>A0A1M6EAH5</accession>
<dbReference type="SUPFAM" id="SSF52172">
    <property type="entry name" value="CheY-like"/>
    <property type="match status" value="1"/>
</dbReference>
<dbReference type="AlphaFoldDB" id="A0A1M6EAH5"/>
<dbReference type="InterPro" id="IPR039420">
    <property type="entry name" value="WalR-like"/>
</dbReference>
<evidence type="ECO:0000256" key="3">
    <source>
        <dbReference type="ARBA" id="ARBA00023125"/>
    </source>
</evidence>
<keyword evidence="9" id="KW-1185">Reference proteome</keyword>
<dbReference type="InterPro" id="IPR001789">
    <property type="entry name" value="Sig_transdc_resp-reg_receiver"/>
</dbReference>
<dbReference type="Pfam" id="PF00072">
    <property type="entry name" value="Response_reg"/>
    <property type="match status" value="1"/>
</dbReference>
<evidence type="ECO:0000256" key="2">
    <source>
        <dbReference type="ARBA" id="ARBA00023015"/>
    </source>
</evidence>
<organism evidence="8 9">
    <name type="scientific">Tessaracoccus bendigoensis DSM 12906</name>
    <dbReference type="NCBI Taxonomy" id="1123357"/>
    <lineage>
        <taxon>Bacteria</taxon>
        <taxon>Bacillati</taxon>
        <taxon>Actinomycetota</taxon>
        <taxon>Actinomycetes</taxon>
        <taxon>Propionibacteriales</taxon>
        <taxon>Propionibacteriaceae</taxon>
        <taxon>Tessaracoccus</taxon>
    </lineage>
</organism>
<dbReference type="InterPro" id="IPR011006">
    <property type="entry name" value="CheY-like_superfamily"/>
</dbReference>
<dbReference type="STRING" id="1123357.SAMN02745244_01150"/>
<dbReference type="PROSITE" id="PS50110">
    <property type="entry name" value="RESPONSE_REGULATORY"/>
    <property type="match status" value="1"/>
</dbReference>
<evidence type="ECO:0000256" key="1">
    <source>
        <dbReference type="ARBA" id="ARBA00022553"/>
    </source>
</evidence>
<dbReference type="Proteomes" id="UP000184512">
    <property type="component" value="Unassembled WGS sequence"/>
</dbReference>
<dbReference type="CDD" id="cd06170">
    <property type="entry name" value="LuxR_C_like"/>
    <property type="match status" value="1"/>
</dbReference>
<keyword evidence="3" id="KW-0238">DNA-binding</keyword>
<evidence type="ECO:0000259" key="6">
    <source>
        <dbReference type="PROSITE" id="PS50043"/>
    </source>
</evidence>
<dbReference type="PANTHER" id="PTHR43214:SF24">
    <property type="entry name" value="TRANSCRIPTIONAL REGULATORY PROTEIN NARL-RELATED"/>
    <property type="match status" value="1"/>
</dbReference>
<dbReference type="OrthoDB" id="9808843at2"/>
<dbReference type="PROSITE" id="PS00622">
    <property type="entry name" value="HTH_LUXR_1"/>
    <property type="match status" value="1"/>
</dbReference>
<dbReference type="EMBL" id="FQZG01000016">
    <property type="protein sequence ID" value="SHI82455.1"/>
    <property type="molecule type" value="Genomic_DNA"/>
</dbReference>
<dbReference type="Pfam" id="PF00196">
    <property type="entry name" value="GerE"/>
    <property type="match status" value="1"/>
</dbReference>
<reference evidence="8 9" key="1">
    <citation type="submission" date="2016-11" db="EMBL/GenBank/DDBJ databases">
        <authorList>
            <person name="Jaros S."/>
            <person name="Januszkiewicz K."/>
            <person name="Wedrychowicz H."/>
        </authorList>
    </citation>
    <scope>NUCLEOTIDE SEQUENCE [LARGE SCALE GENOMIC DNA]</scope>
    <source>
        <strain evidence="8 9">DSM 12906</strain>
    </source>
</reference>
<dbReference type="InterPro" id="IPR058245">
    <property type="entry name" value="NreC/VraR/RcsB-like_REC"/>
</dbReference>
<dbReference type="PROSITE" id="PS50043">
    <property type="entry name" value="HTH_LUXR_2"/>
    <property type="match status" value="1"/>
</dbReference>
<evidence type="ECO:0000256" key="5">
    <source>
        <dbReference type="PROSITE-ProRule" id="PRU00169"/>
    </source>
</evidence>
<feature type="modified residue" description="4-aspartylphosphate" evidence="5">
    <location>
        <position position="61"/>
    </location>
</feature>
<proteinExistence type="predicted"/>
<sequence>MVAVGVNEIRVLLVDDEALVRAGLRLILEGSGGITVVGEATDGLEAVARVTELNPDVVLMDVRMPRCDGVEATRSIRALPNPPHVVMLTSFDTDDFLVRALDAGASGFLLKHTSPPDLVAAVQQSAAGTMSFSPLVLQRLVAAATRATQQAATDPLEGLSERETEIARLVAEGLTNVEIAGRLFLSLPTIKTHLARIFDKLGVTSRVQLALAVHGHRQ</sequence>
<evidence type="ECO:0000256" key="4">
    <source>
        <dbReference type="ARBA" id="ARBA00023163"/>
    </source>
</evidence>
<keyword evidence="4" id="KW-0804">Transcription</keyword>
<dbReference type="PRINTS" id="PR00038">
    <property type="entry name" value="HTHLUXR"/>
</dbReference>
<dbReference type="GO" id="GO:0000160">
    <property type="term" value="P:phosphorelay signal transduction system"/>
    <property type="evidence" value="ECO:0007669"/>
    <property type="project" value="InterPro"/>
</dbReference>
<name>A0A1M6EAH5_9ACTN</name>
<keyword evidence="1 5" id="KW-0597">Phosphoprotein</keyword>
<evidence type="ECO:0000313" key="8">
    <source>
        <dbReference type="EMBL" id="SHI82455.1"/>
    </source>
</evidence>
<dbReference type="InterPro" id="IPR016032">
    <property type="entry name" value="Sig_transdc_resp-reg_C-effctor"/>
</dbReference>
<feature type="domain" description="Response regulatory" evidence="7">
    <location>
        <begin position="10"/>
        <end position="126"/>
    </location>
</feature>
<keyword evidence="2" id="KW-0805">Transcription regulation</keyword>
<dbReference type="CDD" id="cd17535">
    <property type="entry name" value="REC_NarL-like"/>
    <property type="match status" value="1"/>
</dbReference>